<dbReference type="Gene3D" id="1.10.472.10">
    <property type="entry name" value="Cyclin-like"/>
    <property type="match status" value="1"/>
</dbReference>
<comment type="caution">
    <text evidence="2">The sequence shown here is derived from an EMBL/GenBank/DDBJ whole genome shotgun (WGS) entry which is preliminary data.</text>
</comment>
<dbReference type="SUPFAM" id="SSF47954">
    <property type="entry name" value="Cyclin-like"/>
    <property type="match status" value="1"/>
</dbReference>
<dbReference type="InterPro" id="IPR006671">
    <property type="entry name" value="Cyclin_N"/>
</dbReference>
<dbReference type="Proteomes" id="UP001153076">
    <property type="component" value="Unassembled WGS sequence"/>
</dbReference>
<evidence type="ECO:0000313" key="2">
    <source>
        <dbReference type="EMBL" id="KAJ8437451.1"/>
    </source>
</evidence>
<dbReference type="OrthoDB" id="1923367at2759"/>
<organism evidence="2 3">
    <name type="scientific">Carnegiea gigantea</name>
    <dbReference type="NCBI Taxonomy" id="171969"/>
    <lineage>
        <taxon>Eukaryota</taxon>
        <taxon>Viridiplantae</taxon>
        <taxon>Streptophyta</taxon>
        <taxon>Embryophyta</taxon>
        <taxon>Tracheophyta</taxon>
        <taxon>Spermatophyta</taxon>
        <taxon>Magnoliopsida</taxon>
        <taxon>eudicotyledons</taxon>
        <taxon>Gunneridae</taxon>
        <taxon>Pentapetalae</taxon>
        <taxon>Caryophyllales</taxon>
        <taxon>Cactineae</taxon>
        <taxon>Cactaceae</taxon>
        <taxon>Cactoideae</taxon>
        <taxon>Echinocereeae</taxon>
        <taxon>Carnegiea</taxon>
    </lineage>
</organism>
<evidence type="ECO:0000313" key="3">
    <source>
        <dbReference type="Proteomes" id="UP001153076"/>
    </source>
</evidence>
<dbReference type="AlphaFoldDB" id="A0A9Q1K6U7"/>
<evidence type="ECO:0000259" key="1">
    <source>
        <dbReference type="Pfam" id="PF00134"/>
    </source>
</evidence>
<reference evidence="2" key="1">
    <citation type="submission" date="2022-04" db="EMBL/GenBank/DDBJ databases">
        <title>Carnegiea gigantea Genome sequencing and assembly v2.</title>
        <authorList>
            <person name="Copetti D."/>
            <person name="Sanderson M.J."/>
            <person name="Burquez A."/>
            <person name="Wojciechowski M.F."/>
        </authorList>
    </citation>
    <scope>NUCLEOTIDE SEQUENCE</scope>
    <source>
        <strain evidence="2">SGP5-SGP5p</strain>
        <tissue evidence="2">Aerial part</tissue>
    </source>
</reference>
<gene>
    <name evidence="2" type="ORF">Cgig2_031972</name>
</gene>
<name>A0A9Q1K6U7_9CARY</name>
<protein>
    <recommendedName>
        <fullName evidence="1">Cyclin N-terminal domain-containing protein</fullName>
    </recommendedName>
</protein>
<keyword evidence="3" id="KW-1185">Reference proteome</keyword>
<dbReference type="EMBL" id="JAKOGI010000300">
    <property type="protein sequence ID" value="KAJ8437451.1"/>
    <property type="molecule type" value="Genomic_DNA"/>
</dbReference>
<dbReference type="Pfam" id="PF00134">
    <property type="entry name" value="Cyclin_N"/>
    <property type="match status" value="1"/>
</dbReference>
<sequence length="361" mass="40787">MKTESRQPSSTLRREAVEFLIDSACELGVPPMVKYSALSLLADRFFPSLSSISHSQSQIWLLYPLRRSNLQLFGLISLWISTKFHASSPRLSLKALKSIADNQISDEHFTKSDFVEAEIIFLQTLHFEIGILSCSALAITEEMVFKLRAVAKVGEMVSFETCLDVLDLVYENERISRLFVESPVCICAGIVVASFVISVPKQRWEFPLLAWMNFVTGCNEGEIMDIVKAILDHILLPSAQCSLEVLKRNFWFNLSMIDNFGKEFWAPFRALRTPTLGPPVPRSEVLASMGENELARLQSSMLIGAYHGFFQVTWFAEIKFKQNLLQPPVPKASLRQPEQDINTSENHKVNHLISSVQATSR</sequence>
<feature type="domain" description="Cyclin N-terminal" evidence="1">
    <location>
        <begin position="8"/>
        <end position="129"/>
    </location>
</feature>
<proteinExistence type="predicted"/>
<accession>A0A9Q1K6U7</accession>
<dbReference type="InterPro" id="IPR036915">
    <property type="entry name" value="Cyclin-like_sf"/>
</dbReference>